<reference evidence="4 5" key="1">
    <citation type="submission" date="2018-11" db="EMBL/GenBank/DDBJ databases">
        <authorList>
            <consortium name="Pathogen Informatics"/>
        </authorList>
    </citation>
    <scope>NUCLEOTIDE SEQUENCE [LARGE SCALE GENOMIC DNA]</scope>
</reference>
<sequence length="140" mass="15465">MGLDLPDGGHLSHGFFTPAKKVSATSMFFQSMPYKVDPKSGLIDYDRMEQNAMLFRPKVLVAVFLQCGAYLMADMAHISGLVAAGLIPSPFEYADIVTTTTHKSLRGPRGALIFFRKGAKYYLPTCCFSRYACLSRSSIH</sequence>
<dbReference type="InterPro" id="IPR015421">
    <property type="entry name" value="PyrdxlP-dep_Trfase_major"/>
</dbReference>
<dbReference type="PANTHER" id="PTHR11680">
    <property type="entry name" value="SERINE HYDROXYMETHYLTRANSFERASE"/>
    <property type="match status" value="1"/>
</dbReference>
<dbReference type="Gene3D" id="3.40.640.10">
    <property type="entry name" value="Type I PLP-dependent aspartate aminotransferase-like (Major domain)"/>
    <property type="match status" value="2"/>
</dbReference>
<keyword evidence="2" id="KW-0663">Pyridoxal phosphate</keyword>
<dbReference type="GO" id="GO:0019264">
    <property type="term" value="P:glycine biosynthetic process from serine"/>
    <property type="evidence" value="ECO:0007669"/>
    <property type="project" value="TreeGrafter"/>
</dbReference>
<dbReference type="UniPathway" id="UPA00193"/>
<evidence type="ECO:0000259" key="3">
    <source>
        <dbReference type="Pfam" id="PF00464"/>
    </source>
</evidence>
<evidence type="ECO:0000256" key="2">
    <source>
        <dbReference type="ARBA" id="ARBA00022898"/>
    </source>
</evidence>
<dbReference type="AlphaFoldDB" id="A0A3P7LTE2"/>
<dbReference type="SUPFAM" id="SSF53383">
    <property type="entry name" value="PLP-dependent transferases"/>
    <property type="match status" value="1"/>
</dbReference>
<dbReference type="Proteomes" id="UP000270094">
    <property type="component" value="Unassembled WGS sequence"/>
</dbReference>
<comment type="cofactor">
    <cofactor evidence="1">
        <name>pyridoxal 5'-phosphate</name>
        <dbReference type="ChEBI" id="CHEBI:597326"/>
    </cofactor>
</comment>
<dbReference type="Pfam" id="PF00464">
    <property type="entry name" value="SHMT"/>
    <property type="match status" value="1"/>
</dbReference>
<dbReference type="GO" id="GO:0005634">
    <property type="term" value="C:nucleus"/>
    <property type="evidence" value="ECO:0007669"/>
    <property type="project" value="TreeGrafter"/>
</dbReference>
<dbReference type="InterPro" id="IPR015424">
    <property type="entry name" value="PyrdxlP-dep_Trfase"/>
</dbReference>
<evidence type="ECO:0000256" key="1">
    <source>
        <dbReference type="ARBA" id="ARBA00001933"/>
    </source>
</evidence>
<dbReference type="PROSITE" id="PS00096">
    <property type="entry name" value="SHMT"/>
    <property type="match status" value="1"/>
</dbReference>
<keyword evidence="5" id="KW-1185">Reference proteome</keyword>
<dbReference type="GO" id="GO:0004372">
    <property type="term" value="F:glycine hydroxymethyltransferase activity"/>
    <property type="evidence" value="ECO:0007669"/>
    <property type="project" value="TreeGrafter"/>
</dbReference>
<dbReference type="GO" id="GO:0035999">
    <property type="term" value="P:tetrahydrofolate interconversion"/>
    <property type="evidence" value="ECO:0007669"/>
    <property type="project" value="UniProtKB-UniPathway"/>
</dbReference>
<organism evidence="4 5">
    <name type="scientific">Strongylus vulgaris</name>
    <name type="common">Blood worm</name>
    <dbReference type="NCBI Taxonomy" id="40348"/>
    <lineage>
        <taxon>Eukaryota</taxon>
        <taxon>Metazoa</taxon>
        <taxon>Ecdysozoa</taxon>
        <taxon>Nematoda</taxon>
        <taxon>Chromadorea</taxon>
        <taxon>Rhabditida</taxon>
        <taxon>Rhabditina</taxon>
        <taxon>Rhabditomorpha</taxon>
        <taxon>Strongyloidea</taxon>
        <taxon>Strongylidae</taxon>
        <taxon>Strongylus</taxon>
    </lineage>
</organism>
<dbReference type="GO" id="GO:0030170">
    <property type="term" value="F:pyridoxal phosphate binding"/>
    <property type="evidence" value="ECO:0007669"/>
    <property type="project" value="InterPro"/>
</dbReference>
<dbReference type="PANTHER" id="PTHR11680:SF59">
    <property type="entry name" value="SERINE HYDROXYMETHYLTRANSFERASE, CYTOSOLIC"/>
    <property type="match status" value="1"/>
</dbReference>
<dbReference type="InterPro" id="IPR019798">
    <property type="entry name" value="Ser_HO-MeTrfase_PLP_BS"/>
</dbReference>
<feature type="domain" description="Serine hydroxymethyltransferase-like" evidence="3">
    <location>
        <begin position="1"/>
        <end position="120"/>
    </location>
</feature>
<gene>
    <name evidence="4" type="ORF">SVUK_LOCUS17370</name>
</gene>
<dbReference type="EMBL" id="UYYB01117341">
    <property type="protein sequence ID" value="VDM82372.1"/>
    <property type="molecule type" value="Genomic_DNA"/>
</dbReference>
<protein>
    <recommendedName>
        <fullName evidence="3">Serine hydroxymethyltransferase-like domain-containing protein</fullName>
    </recommendedName>
</protein>
<proteinExistence type="predicted"/>
<dbReference type="InterPro" id="IPR039429">
    <property type="entry name" value="SHMT-like_dom"/>
</dbReference>
<dbReference type="GO" id="GO:0005739">
    <property type="term" value="C:mitochondrion"/>
    <property type="evidence" value="ECO:0007669"/>
    <property type="project" value="TreeGrafter"/>
</dbReference>
<evidence type="ECO:0000313" key="5">
    <source>
        <dbReference type="Proteomes" id="UP000270094"/>
    </source>
</evidence>
<dbReference type="InterPro" id="IPR049943">
    <property type="entry name" value="Ser_HO-MeTrfase-like"/>
</dbReference>
<dbReference type="OrthoDB" id="10265628at2759"/>
<accession>A0A3P7LTE2</accession>
<name>A0A3P7LTE2_STRVU</name>
<evidence type="ECO:0000313" key="4">
    <source>
        <dbReference type="EMBL" id="VDM82372.1"/>
    </source>
</evidence>